<keyword evidence="2" id="KW-1185">Reference proteome</keyword>
<organism evidence="1 2">
    <name type="scientific">Pseudonocardia humida</name>
    <dbReference type="NCBI Taxonomy" id="2800819"/>
    <lineage>
        <taxon>Bacteria</taxon>
        <taxon>Bacillati</taxon>
        <taxon>Actinomycetota</taxon>
        <taxon>Actinomycetes</taxon>
        <taxon>Pseudonocardiales</taxon>
        <taxon>Pseudonocardiaceae</taxon>
        <taxon>Pseudonocardia</taxon>
    </lineage>
</organism>
<evidence type="ECO:0000313" key="1">
    <source>
        <dbReference type="EMBL" id="MCO1653964.1"/>
    </source>
</evidence>
<proteinExistence type="predicted"/>
<name>A0ABT0ZTC5_9PSEU</name>
<dbReference type="Proteomes" id="UP001165283">
    <property type="component" value="Unassembled WGS sequence"/>
</dbReference>
<accession>A0ABT0ZTC5</accession>
<comment type="caution">
    <text evidence="1">The sequence shown here is derived from an EMBL/GenBank/DDBJ whole genome shotgun (WGS) entry which is preliminary data.</text>
</comment>
<dbReference type="EMBL" id="JAGSOV010000009">
    <property type="protein sequence ID" value="MCO1653964.1"/>
    <property type="molecule type" value="Genomic_DNA"/>
</dbReference>
<sequence length="103" mass="10972">MTRIVEGDTIGAADCLALVRGLTSRDRDERLGAAVVADDWFSAGGFDYTEDVAVAWVLAWAAVREAPGRVPVRVLDRVVAHLAGARLDPVEEGLLADLRRSGG</sequence>
<dbReference type="RefSeq" id="WP_252435578.1">
    <property type="nucleotide sequence ID" value="NZ_JAGSOV010000009.1"/>
</dbReference>
<gene>
    <name evidence="1" type="ORF">KDL28_02735</name>
</gene>
<reference evidence="1" key="1">
    <citation type="submission" date="2021-04" db="EMBL/GenBank/DDBJ databases">
        <title>Pseudonocardia sp. nov., isolated from sandy soil of mangrove forest.</title>
        <authorList>
            <person name="Zan Z."/>
            <person name="Huang R."/>
            <person name="Liu W."/>
        </authorList>
    </citation>
    <scope>NUCLEOTIDE SEQUENCE</scope>
    <source>
        <strain evidence="1">S2-4</strain>
    </source>
</reference>
<protein>
    <submittedName>
        <fullName evidence="1">Uncharacterized protein</fullName>
    </submittedName>
</protein>
<evidence type="ECO:0000313" key="2">
    <source>
        <dbReference type="Proteomes" id="UP001165283"/>
    </source>
</evidence>